<dbReference type="AlphaFoldDB" id="W3XEN5"/>
<gene>
    <name evidence="4" type="ORF">PFICI_05738</name>
</gene>
<dbReference type="Proteomes" id="UP000030651">
    <property type="component" value="Unassembled WGS sequence"/>
</dbReference>
<comment type="similarity">
    <text evidence="1">Belongs to the ustYa family.</text>
</comment>
<evidence type="ECO:0000256" key="3">
    <source>
        <dbReference type="SAM" id="Phobius"/>
    </source>
</evidence>
<dbReference type="STRING" id="1229662.W3XEN5"/>
<dbReference type="InParanoid" id="W3XEN5"/>
<dbReference type="Pfam" id="PF11807">
    <property type="entry name" value="UstYa"/>
    <property type="match status" value="1"/>
</dbReference>
<feature type="transmembrane region" description="Helical" evidence="3">
    <location>
        <begin position="38"/>
        <end position="59"/>
    </location>
</feature>
<dbReference type="HOGENOM" id="CLU_1768749_0_0_1"/>
<dbReference type="KEGG" id="pfy:PFICI_05738"/>
<dbReference type="eggNOG" id="ENOG502SRW6">
    <property type="taxonomic scope" value="Eukaryota"/>
</dbReference>
<dbReference type="GO" id="GO:0043386">
    <property type="term" value="P:mycotoxin biosynthetic process"/>
    <property type="evidence" value="ECO:0007669"/>
    <property type="project" value="InterPro"/>
</dbReference>
<keyword evidence="3" id="KW-0812">Transmembrane</keyword>
<reference evidence="5" key="1">
    <citation type="journal article" date="2015" name="BMC Genomics">
        <title>Genomic and transcriptomic analysis of the endophytic fungus Pestalotiopsis fici reveals its lifestyle and high potential for synthesis of natural products.</title>
        <authorList>
            <person name="Wang X."/>
            <person name="Zhang X."/>
            <person name="Liu L."/>
            <person name="Xiang M."/>
            <person name="Wang W."/>
            <person name="Sun X."/>
            <person name="Che Y."/>
            <person name="Guo L."/>
            <person name="Liu G."/>
            <person name="Guo L."/>
            <person name="Wang C."/>
            <person name="Yin W.B."/>
            <person name="Stadler M."/>
            <person name="Zhang X."/>
            <person name="Liu X."/>
        </authorList>
    </citation>
    <scope>NUCLEOTIDE SEQUENCE [LARGE SCALE GENOMIC DNA]</scope>
    <source>
        <strain evidence="5">W106-1 / CGMCC3.15140</strain>
    </source>
</reference>
<dbReference type="OrthoDB" id="4757688at2759"/>
<feature type="region of interest" description="Disordered" evidence="2">
    <location>
        <begin position="1"/>
        <end position="20"/>
    </location>
</feature>
<evidence type="ECO:0000313" key="5">
    <source>
        <dbReference type="Proteomes" id="UP000030651"/>
    </source>
</evidence>
<keyword evidence="3" id="KW-0472">Membrane</keyword>
<evidence type="ECO:0000256" key="1">
    <source>
        <dbReference type="ARBA" id="ARBA00035112"/>
    </source>
</evidence>
<evidence type="ECO:0000256" key="2">
    <source>
        <dbReference type="SAM" id="MobiDB-lite"/>
    </source>
</evidence>
<dbReference type="GeneID" id="19270751"/>
<evidence type="ECO:0000313" key="4">
    <source>
        <dbReference type="EMBL" id="ETS83862.1"/>
    </source>
</evidence>
<dbReference type="RefSeq" id="XP_007832510.1">
    <property type="nucleotide sequence ID" value="XM_007834319.1"/>
</dbReference>
<proteinExistence type="inferred from homology"/>
<accession>W3XEN5</accession>
<dbReference type="EMBL" id="KI912111">
    <property type="protein sequence ID" value="ETS83862.1"/>
    <property type="molecule type" value="Genomic_DNA"/>
</dbReference>
<keyword evidence="5" id="KW-1185">Reference proteome</keyword>
<sequence length="147" mass="16414">MFGGMRHQKDTENEEESGLLDTSEIVLKPAKKSIQLQSLLLIISLSFNALFAFLGLLSLSRTQELVTLPSYEAGFASDLEPARKEIELQVKTFSGGVELTSEGHYFTDKGGDEFVGQPRPEIDEAWSRLLGGWFYISHRALKAQQSF</sequence>
<organism evidence="4 5">
    <name type="scientific">Pestalotiopsis fici (strain W106-1 / CGMCC3.15140)</name>
    <dbReference type="NCBI Taxonomy" id="1229662"/>
    <lineage>
        <taxon>Eukaryota</taxon>
        <taxon>Fungi</taxon>
        <taxon>Dikarya</taxon>
        <taxon>Ascomycota</taxon>
        <taxon>Pezizomycotina</taxon>
        <taxon>Sordariomycetes</taxon>
        <taxon>Xylariomycetidae</taxon>
        <taxon>Amphisphaeriales</taxon>
        <taxon>Sporocadaceae</taxon>
        <taxon>Pestalotiopsis</taxon>
    </lineage>
</organism>
<keyword evidence="3" id="KW-1133">Transmembrane helix</keyword>
<protein>
    <submittedName>
        <fullName evidence="4">Uncharacterized protein</fullName>
    </submittedName>
</protein>
<dbReference type="InterPro" id="IPR021765">
    <property type="entry name" value="UstYa-like"/>
</dbReference>
<name>W3XEN5_PESFW</name>